<dbReference type="Pfam" id="PF05635">
    <property type="entry name" value="23S_rRNA_IVP"/>
    <property type="match status" value="1"/>
</dbReference>
<accession>A0A1M5U6Y5</accession>
<sequence>MHNFRELKIWKISKDFCKEVYLVTKSFPKSEIYGLTSQLNRAVVSIPSNIAEGCGRETSKDLARFITIALGSAYEIETQLIIAFELEFIKEEDFETLLFKIKQIQKMLYNFRRTLK</sequence>
<dbReference type="CDD" id="cd16377">
    <property type="entry name" value="23S_rRNA_IVP_like"/>
    <property type="match status" value="1"/>
</dbReference>
<keyword evidence="2" id="KW-1185">Reference proteome</keyword>
<gene>
    <name evidence="1" type="ORF">SAMN05444281_1068</name>
</gene>
<proteinExistence type="predicted"/>
<dbReference type="InterPro" id="IPR012657">
    <property type="entry name" value="23S_rRNA-intervening_sequence"/>
</dbReference>
<dbReference type="PANTHER" id="PTHR38471:SF2">
    <property type="entry name" value="FOUR HELIX BUNDLE PROTEIN"/>
    <property type="match status" value="1"/>
</dbReference>
<dbReference type="InterPro" id="IPR036583">
    <property type="entry name" value="23S_rRNA_IVS_sf"/>
</dbReference>
<dbReference type="OrthoDB" id="9811959at2"/>
<dbReference type="EMBL" id="FQXQ01000002">
    <property type="protein sequence ID" value="SHH58719.1"/>
    <property type="molecule type" value="Genomic_DNA"/>
</dbReference>
<dbReference type="SUPFAM" id="SSF158446">
    <property type="entry name" value="IVS-encoded protein-like"/>
    <property type="match status" value="1"/>
</dbReference>
<evidence type="ECO:0000313" key="1">
    <source>
        <dbReference type="EMBL" id="SHH58719.1"/>
    </source>
</evidence>
<dbReference type="NCBIfam" id="TIGR02436">
    <property type="entry name" value="four helix bundle protein"/>
    <property type="match status" value="1"/>
</dbReference>
<dbReference type="RefSeq" id="WP_073119053.1">
    <property type="nucleotide sequence ID" value="NZ_BMEN01000002.1"/>
</dbReference>
<organism evidence="1 2">
    <name type="scientific">Wenyingzhuangia marina</name>
    <dbReference type="NCBI Taxonomy" id="1195760"/>
    <lineage>
        <taxon>Bacteria</taxon>
        <taxon>Pseudomonadati</taxon>
        <taxon>Bacteroidota</taxon>
        <taxon>Flavobacteriia</taxon>
        <taxon>Flavobacteriales</taxon>
        <taxon>Flavobacteriaceae</taxon>
        <taxon>Wenyingzhuangia</taxon>
    </lineage>
</organism>
<protein>
    <submittedName>
        <fullName evidence="1">Four helix bundle protein</fullName>
    </submittedName>
</protein>
<dbReference type="Proteomes" id="UP000184109">
    <property type="component" value="Unassembled WGS sequence"/>
</dbReference>
<dbReference type="PANTHER" id="PTHR38471">
    <property type="entry name" value="FOUR HELIX BUNDLE PROTEIN"/>
    <property type="match status" value="1"/>
</dbReference>
<dbReference type="STRING" id="1195760.SAMN05444281_1068"/>
<dbReference type="AlphaFoldDB" id="A0A1M5U6Y5"/>
<name>A0A1M5U6Y5_9FLAO</name>
<reference evidence="2" key="1">
    <citation type="submission" date="2016-11" db="EMBL/GenBank/DDBJ databases">
        <authorList>
            <person name="Varghese N."/>
            <person name="Submissions S."/>
        </authorList>
    </citation>
    <scope>NUCLEOTIDE SEQUENCE [LARGE SCALE GENOMIC DNA]</scope>
    <source>
        <strain evidence="2">DSM 100572</strain>
    </source>
</reference>
<dbReference type="Gene3D" id="1.20.1440.60">
    <property type="entry name" value="23S rRNA-intervening sequence"/>
    <property type="match status" value="1"/>
</dbReference>
<evidence type="ECO:0000313" key="2">
    <source>
        <dbReference type="Proteomes" id="UP000184109"/>
    </source>
</evidence>